<dbReference type="GO" id="GO:0000015">
    <property type="term" value="C:phosphopyruvate hydratase complex"/>
    <property type="evidence" value="ECO:0007669"/>
    <property type="project" value="InterPro"/>
</dbReference>
<comment type="pathway">
    <text evidence="2">Carbohydrate degradation; glycolysis; pyruvate from D-glyceraldehyde 3-phosphate: step 4/5.</text>
</comment>
<evidence type="ECO:0000256" key="4">
    <source>
        <dbReference type="ARBA" id="ARBA00012058"/>
    </source>
</evidence>
<keyword evidence="9" id="KW-0670">Pyruvate</keyword>
<feature type="domain" description="Enolase C-terminal TIM barrel" evidence="8">
    <location>
        <begin position="1"/>
        <end position="149"/>
    </location>
</feature>
<dbReference type="EC" id="4.2.1.11" evidence="4"/>
<dbReference type="InterPro" id="IPR020810">
    <property type="entry name" value="Enolase_C"/>
</dbReference>
<dbReference type="SUPFAM" id="SSF51604">
    <property type="entry name" value="Enolase C-terminal domain-like"/>
    <property type="match status" value="1"/>
</dbReference>
<comment type="caution">
    <text evidence="9">The sequence shown here is derived from an EMBL/GenBank/DDBJ whole genome shotgun (WGS) entry which is preliminary data.</text>
</comment>
<dbReference type="PROSITE" id="PS00164">
    <property type="entry name" value="ENOLASE"/>
    <property type="match status" value="1"/>
</dbReference>
<comment type="similarity">
    <text evidence="3">Belongs to the enolase family.</text>
</comment>
<sequence length="149" mass="15971">DRDAQVAFVAELVDRYGIRYLEDPIQQDDFEGFAAVTKAVGNRALVVGDDLYTTRAERLARGVAAHATNAVLIKVNQVGTLTETLQTVDLAATDRQATVTSHRSGEVPEGWLAHIALGTGARALKCGVLGGERVAKLNELLRLARVHGP</sequence>
<comment type="cofactor">
    <cofactor evidence="1">
        <name>Mg(2+)</name>
        <dbReference type="ChEBI" id="CHEBI:18420"/>
    </cofactor>
</comment>
<evidence type="ECO:0000256" key="5">
    <source>
        <dbReference type="ARBA" id="ARBA00022842"/>
    </source>
</evidence>
<dbReference type="PANTHER" id="PTHR11902:SF1">
    <property type="entry name" value="ENOLASE"/>
    <property type="match status" value="1"/>
</dbReference>
<dbReference type="EMBL" id="AUZY01001774">
    <property type="protein sequence ID" value="EQD73962.1"/>
    <property type="molecule type" value="Genomic_DNA"/>
</dbReference>
<keyword evidence="5" id="KW-0460">Magnesium</keyword>
<evidence type="ECO:0000256" key="3">
    <source>
        <dbReference type="ARBA" id="ARBA00009604"/>
    </source>
</evidence>
<dbReference type="Pfam" id="PF00113">
    <property type="entry name" value="Enolase_C"/>
    <property type="match status" value="1"/>
</dbReference>
<reference evidence="9" key="1">
    <citation type="submission" date="2013-08" db="EMBL/GenBank/DDBJ databases">
        <authorList>
            <person name="Mendez C."/>
            <person name="Richter M."/>
            <person name="Ferrer M."/>
            <person name="Sanchez J."/>
        </authorList>
    </citation>
    <scope>NUCLEOTIDE SEQUENCE</scope>
</reference>
<evidence type="ECO:0000256" key="7">
    <source>
        <dbReference type="ARBA" id="ARBA00023239"/>
    </source>
</evidence>
<evidence type="ECO:0000256" key="2">
    <source>
        <dbReference type="ARBA" id="ARBA00005031"/>
    </source>
</evidence>
<keyword evidence="6" id="KW-0324">Glycolysis</keyword>
<dbReference type="Gene3D" id="3.20.20.120">
    <property type="entry name" value="Enolase-like C-terminal domain"/>
    <property type="match status" value="1"/>
</dbReference>
<dbReference type="UniPathway" id="UPA00109">
    <property type="reaction ID" value="UER00187"/>
</dbReference>
<feature type="non-terminal residue" evidence="9">
    <location>
        <position position="1"/>
    </location>
</feature>
<proteinExistence type="inferred from homology"/>
<reference evidence="9" key="2">
    <citation type="journal article" date="2014" name="ISME J.">
        <title>Microbial stratification in low pH oxic and suboxic macroscopic growths along an acid mine drainage.</title>
        <authorList>
            <person name="Mendez-Garcia C."/>
            <person name="Mesa V."/>
            <person name="Sprenger R.R."/>
            <person name="Richter M."/>
            <person name="Diez M.S."/>
            <person name="Solano J."/>
            <person name="Bargiela R."/>
            <person name="Golyshina O.V."/>
            <person name="Manteca A."/>
            <person name="Ramos J.L."/>
            <person name="Gallego J.R."/>
            <person name="Llorente I."/>
            <person name="Martins Dos Santos V.A."/>
            <person name="Jensen O.N."/>
            <person name="Pelaez A.I."/>
            <person name="Sanchez J."/>
            <person name="Ferrer M."/>
        </authorList>
    </citation>
    <scope>NUCLEOTIDE SEQUENCE</scope>
</reference>
<evidence type="ECO:0000259" key="8">
    <source>
        <dbReference type="SMART" id="SM01192"/>
    </source>
</evidence>
<keyword evidence="7" id="KW-0456">Lyase</keyword>
<dbReference type="InterPro" id="IPR000941">
    <property type="entry name" value="Enolase"/>
</dbReference>
<name>T1BVQ1_9ZZZZ</name>
<evidence type="ECO:0000256" key="1">
    <source>
        <dbReference type="ARBA" id="ARBA00001946"/>
    </source>
</evidence>
<dbReference type="InterPro" id="IPR036849">
    <property type="entry name" value="Enolase-like_C_sf"/>
</dbReference>
<dbReference type="PRINTS" id="PR00148">
    <property type="entry name" value="ENOLASE"/>
</dbReference>
<accession>T1BVQ1</accession>
<evidence type="ECO:0000313" key="9">
    <source>
        <dbReference type="EMBL" id="EQD73962.1"/>
    </source>
</evidence>
<dbReference type="GO" id="GO:0006096">
    <property type="term" value="P:glycolytic process"/>
    <property type="evidence" value="ECO:0007669"/>
    <property type="project" value="UniProtKB-UniPathway"/>
</dbReference>
<dbReference type="InterPro" id="IPR020809">
    <property type="entry name" value="Enolase_CS"/>
</dbReference>
<dbReference type="GO" id="GO:0000287">
    <property type="term" value="F:magnesium ion binding"/>
    <property type="evidence" value="ECO:0007669"/>
    <property type="project" value="InterPro"/>
</dbReference>
<protein>
    <recommendedName>
        <fullName evidence="4">phosphopyruvate hydratase</fullName>
        <ecNumber evidence="4">4.2.1.11</ecNumber>
    </recommendedName>
</protein>
<evidence type="ECO:0000256" key="6">
    <source>
        <dbReference type="ARBA" id="ARBA00023152"/>
    </source>
</evidence>
<organism evidence="9">
    <name type="scientific">mine drainage metagenome</name>
    <dbReference type="NCBI Taxonomy" id="410659"/>
    <lineage>
        <taxon>unclassified sequences</taxon>
        <taxon>metagenomes</taxon>
        <taxon>ecological metagenomes</taxon>
    </lineage>
</organism>
<dbReference type="AlphaFoldDB" id="T1BVQ1"/>
<dbReference type="SMART" id="SM01192">
    <property type="entry name" value="Enolase_C"/>
    <property type="match status" value="1"/>
</dbReference>
<gene>
    <name evidence="9" type="ORF">B1B_02942</name>
</gene>
<dbReference type="GO" id="GO:0004634">
    <property type="term" value="F:phosphopyruvate hydratase activity"/>
    <property type="evidence" value="ECO:0007669"/>
    <property type="project" value="UniProtKB-EC"/>
</dbReference>
<dbReference type="PANTHER" id="PTHR11902">
    <property type="entry name" value="ENOLASE"/>
    <property type="match status" value="1"/>
</dbReference>